<dbReference type="HOGENOM" id="CLU_811175_0_0_0"/>
<proteinExistence type="predicted"/>
<keyword evidence="3" id="KW-1185">Reference proteome</keyword>
<accession>A8F3W9</accession>
<dbReference type="RefSeq" id="WP_012002334.1">
    <property type="nucleotide sequence ID" value="NC_009828.1"/>
</dbReference>
<dbReference type="AlphaFoldDB" id="A8F3W9"/>
<organism evidence="2 3">
    <name type="scientific">Pseudothermotoga lettingae (strain ATCC BAA-301 / DSM 14385 / NBRC 107922 / TMO)</name>
    <name type="common">Thermotoga lettingae</name>
    <dbReference type="NCBI Taxonomy" id="416591"/>
    <lineage>
        <taxon>Bacteria</taxon>
        <taxon>Thermotogati</taxon>
        <taxon>Thermotogota</taxon>
        <taxon>Thermotogae</taxon>
        <taxon>Thermotogales</taxon>
        <taxon>Thermotogaceae</taxon>
        <taxon>Pseudothermotoga</taxon>
    </lineage>
</organism>
<gene>
    <name evidence="2" type="ordered locus">Tlet_0283</name>
</gene>
<dbReference type="Proteomes" id="UP000002016">
    <property type="component" value="Chromosome"/>
</dbReference>
<evidence type="ECO:0008006" key="4">
    <source>
        <dbReference type="Google" id="ProtNLM"/>
    </source>
</evidence>
<feature type="transmembrane region" description="Helical" evidence="1">
    <location>
        <begin position="324"/>
        <end position="345"/>
    </location>
</feature>
<sequence>MDFYFVKYRLKSRITAEEGIGFFFGKVNEPPEYDLLIVPSRYSNFLRLDLSDDYAAFIKGFNDLKSKLSSQIPESVDLSNEFLSYIKGYISRKGGQLFGAELSAAVKDSDVDLVQYIVSEILKEWAPKIEITVEFKQVSYQEISAENFMQLWQDFDSEGLVDVLKRPDIADLAEIFPLVDPIRGKVLAEFDVGDPIFFVILNVRNSENLEKLKLLYPKHFSQQGNVIPLPGILVGKELIRGKKEEYYLIKVDMGEGLLGRGLIPKSIKIMSEVQRFEEKITKSQQEWNDKLSQMVSEKPEQQNQNQSVKLAGIRSDMKSHGSDFLIAFLMTLMVLGIILIVSYFFTL</sequence>
<dbReference type="OrthoDB" id="43284at2"/>
<dbReference type="EMBL" id="CP000812">
    <property type="protein sequence ID" value="ABV32853.1"/>
    <property type="molecule type" value="Genomic_DNA"/>
</dbReference>
<keyword evidence="1" id="KW-0812">Transmembrane</keyword>
<reference evidence="2 3" key="2">
    <citation type="journal article" date="2009" name="Proc. Natl. Acad. Sci. U.S.A.">
        <title>On the chimeric nature, thermophilic origin, and phylogenetic placement of the Thermotogales.</title>
        <authorList>
            <person name="Zhaxybayeva O."/>
            <person name="Swithers K.S."/>
            <person name="Lapierre P."/>
            <person name="Fournier G.P."/>
            <person name="Bickhart D.M."/>
            <person name="DeBoy R.T."/>
            <person name="Nelson K.E."/>
            <person name="Nesbo C.L."/>
            <person name="Doolittle W.F."/>
            <person name="Gogarten J.P."/>
            <person name="Noll K.M."/>
        </authorList>
    </citation>
    <scope>NUCLEOTIDE SEQUENCE [LARGE SCALE GENOMIC DNA]</scope>
    <source>
        <strain evidence="3">ATCC BAA-301 / DSM 14385 / NBRC 107922 / TMO</strain>
    </source>
</reference>
<evidence type="ECO:0000313" key="2">
    <source>
        <dbReference type="EMBL" id="ABV32853.1"/>
    </source>
</evidence>
<keyword evidence="1" id="KW-1133">Transmembrane helix</keyword>
<keyword evidence="1" id="KW-0472">Membrane</keyword>
<dbReference type="STRING" id="416591.Tlet_0283"/>
<evidence type="ECO:0000313" key="3">
    <source>
        <dbReference type="Proteomes" id="UP000002016"/>
    </source>
</evidence>
<protein>
    <recommendedName>
        <fullName evidence="4">DUF4899 domain-containing protein</fullName>
    </recommendedName>
</protein>
<dbReference type="eggNOG" id="ENOG502ZRC8">
    <property type="taxonomic scope" value="Bacteria"/>
</dbReference>
<dbReference type="Pfam" id="PF16240">
    <property type="entry name" value="DUF4899"/>
    <property type="match status" value="1"/>
</dbReference>
<dbReference type="InterPro" id="IPR032602">
    <property type="entry name" value="DUF4899"/>
</dbReference>
<name>A8F3W9_PSELT</name>
<dbReference type="KEGG" id="tle:Tlet_0283"/>
<reference evidence="2 3" key="1">
    <citation type="submission" date="2007-08" db="EMBL/GenBank/DDBJ databases">
        <title>Complete sequence of Thermotoga lettingae TMO.</title>
        <authorList>
            <consortium name="US DOE Joint Genome Institute"/>
            <person name="Copeland A."/>
            <person name="Lucas S."/>
            <person name="Lapidus A."/>
            <person name="Barry K."/>
            <person name="Glavina del Rio T."/>
            <person name="Dalin E."/>
            <person name="Tice H."/>
            <person name="Pitluck S."/>
            <person name="Foster B."/>
            <person name="Bruce D."/>
            <person name="Schmutz J."/>
            <person name="Larimer F."/>
            <person name="Land M."/>
            <person name="Hauser L."/>
            <person name="Kyrpides N."/>
            <person name="Mikhailova N."/>
            <person name="Nelson K."/>
            <person name="Gogarten J.P."/>
            <person name="Noll K."/>
            <person name="Richardson P."/>
        </authorList>
    </citation>
    <scope>NUCLEOTIDE SEQUENCE [LARGE SCALE GENOMIC DNA]</scope>
    <source>
        <strain evidence="3">ATCC BAA-301 / DSM 14385 / NBRC 107922 / TMO</strain>
    </source>
</reference>
<evidence type="ECO:0000256" key="1">
    <source>
        <dbReference type="SAM" id="Phobius"/>
    </source>
</evidence>